<evidence type="ECO:0000313" key="1">
    <source>
        <dbReference type="EMBL" id="CAE7228048.1"/>
    </source>
</evidence>
<dbReference type="EMBL" id="CAJNIZ010004003">
    <property type="protein sequence ID" value="CAE7228048.1"/>
    <property type="molecule type" value="Genomic_DNA"/>
</dbReference>
<proteinExistence type="predicted"/>
<sequence length="78" mass="8302">CRLCCKFARCHGSLVTYLQAAGGAPHPCRARARDRSFRAGCHSGSTGGWPGPPPVELLCSQGEHGQAFEEQQQSCSAE</sequence>
<comment type="caution">
    <text evidence="1">The sequence shown here is derived from an EMBL/GenBank/DDBJ whole genome shotgun (WGS) entry which is preliminary data.</text>
</comment>
<evidence type="ECO:0000313" key="2">
    <source>
        <dbReference type="Proteomes" id="UP000649617"/>
    </source>
</evidence>
<feature type="non-terminal residue" evidence="1">
    <location>
        <position position="1"/>
    </location>
</feature>
<dbReference type="AlphaFoldDB" id="A0A812KIF3"/>
<protein>
    <submittedName>
        <fullName evidence="1">Uncharacterized protein</fullName>
    </submittedName>
</protein>
<name>A0A812KIF3_SYMPI</name>
<reference evidence="1" key="1">
    <citation type="submission" date="2021-02" db="EMBL/GenBank/DDBJ databases">
        <authorList>
            <person name="Dougan E. K."/>
            <person name="Rhodes N."/>
            <person name="Thang M."/>
            <person name="Chan C."/>
        </authorList>
    </citation>
    <scope>NUCLEOTIDE SEQUENCE</scope>
</reference>
<dbReference type="Proteomes" id="UP000649617">
    <property type="component" value="Unassembled WGS sequence"/>
</dbReference>
<organism evidence="1 2">
    <name type="scientific">Symbiodinium pilosum</name>
    <name type="common">Dinoflagellate</name>
    <dbReference type="NCBI Taxonomy" id="2952"/>
    <lineage>
        <taxon>Eukaryota</taxon>
        <taxon>Sar</taxon>
        <taxon>Alveolata</taxon>
        <taxon>Dinophyceae</taxon>
        <taxon>Suessiales</taxon>
        <taxon>Symbiodiniaceae</taxon>
        <taxon>Symbiodinium</taxon>
    </lineage>
</organism>
<accession>A0A812KIF3</accession>
<feature type="non-terminal residue" evidence="1">
    <location>
        <position position="78"/>
    </location>
</feature>
<gene>
    <name evidence="1" type="ORF">SPIL2461_LOCUS3328</name>
</gene>
<keyword evidence="2" id="KW-1185">Reference proteome</keyword>